<feature type="chain" id="PRO_5005330315" evidence="2">
    <location>
        <begin position="19"/>
        <end position="137"/>
    </location>
</feature>
<evidence type="ECO:0000256" key="1">
    <source>
        <dbReference type="SAM" id="MobiDB-lite"/>
    </source>
</evidence>
<accession>A0A0K0FZX0</accession>
<reference evidence="4" key="2">
    <citation type="submission" date="2015-08" db="UniProtKB">
        <authorList>
            <consortium name="WormBaseParasite"/>
        </authorList>
    </citation>
    <scope>IDENTIFICATION</scope>
</reference>
<evidence type="ECO:0000313" key="4">
    <source>
        <dbReference type="WBParaSite" id="SVE_1800000.1"/>
    </source>
</evidence>
<proteinExistence type="predicted"/>
<dbReference type="WBParaSite" id="SVE_1800000.1">
    <property type="protein sequence ID" value="SVE_1800000.1"/>
    <property type="gene ID" value="SVE_1800000"/>
</dbReference>
<organism evidence="3 4">
    <name type="scientific">Strongyloides venezuelensis</name>
    <name type="common">Threadworm</name>
    <dbReference type="NCBI Taxonomy" id="75913"/>
    <lineage>
        <taxon>Eukaryota</taxon>
        <taxon>Metazoa</taxon>
        <taxon>Ecdysozoa</taxon>
        <taxon>Nematoda</taxon>
        <taxon>Chromadorea</taxon>
        <taxon>Rhabditida</taxon>
        <taxon>Tylenchina</taxon>
        <taxon>Panagrolaimomorpha</taxon>
        <taxon>Strongyloidoidea</taxon>
        <taxon>Strongyloididae</taxon>
        <taxon>Strongyloides</taxon>
    </lineage>
</organism>
<evidence type="ECO:0000256" key="2">
    <source>
        <dbReference type="SAM" id="SignalP"/>
    </source>
</evidence>
<feature type="compositionally biased region" description="Basic and acidic residues" evidence="1">
    <location>
        <begin position="65"/>
        <end position="74"/>
    </location>
</feature>
<dbReference type="Proteomes" id="UP000035680">
    <property type="component" value="Unassembled WGS sequence"/>
</dbReference>
<reference evidence="3" key="1">
    <citation type="submission" date="2014-07" db="EMBL/GenBank/DDBJ databases">
        <authorList>
            <person name="Martin A.A"/>
            <person name="De Silva N."/>
        </authorList>
    </citation>
    <scope>NUCLEOTIDE SEQUENCE</scope>
</reference>
<keyword evidence="3" id="KW-1185">Reference proteome</keyword>
<feature type="compositionally biased region" description="Low complexity" evidence="1">
    <location>
        <begin position="75"/>
        <end position="84"/>
    </location>
</feature>
<sequence>MFLIIVLLIILGAIYVLANDPSTLKKLRELSAQPAGNDARVNTSNRLPARSIRKEASTRTAVLEETQKSKRTDAPEAAPSASTEALKKEVENIDATTPNTAIHVNDTKEHVSKEQTSGRINLKDHHKRHSTNHPSTN</sequence>
<feature type="region of interest" description="Disordered" evidence="1">
    <location>
        <begin position="32"/>
        <end position="137"/>
    </location>
</feature>
<name>A0A0K0FZX0_STRVS</name>
<evidence type="ECO:0000313" key="3">
    <source>
        <dbReference type="Proteomes" id="UP000035680"/>
    </source>
</evidence>
<dbReference type="AlphaFoldDB" id="A0A0K0FZX0"/>
<keyword evidence="2" id="KW-0732">Signal</keyword>
<feature type="signal peptide" evidence="2">
    <location>
        <begin position="1"/>
        <end position="18"/>
    </location>
</feature>
<protein>
    <submittedName>
        <fullName evidence="4">DUF2500 domain-containing protein</fullName>
    </submittedName>
</protein>